<evidence type="ECO:0000256" key="1">
    <source>
        <dbReference type="SAM" id="MobiDB-lite"/>
    </source>
</evidence>
<protein>
    <recommendedName>
        <fullName evidence="4">DUF72 domain-containing protein</fullName>
    </recommendedName>
</protein>
<proteinExistence type="predicted"/>
<evidence type="ECO:0008006" key="4">
    <source>
        <dbReference type="Google" id="ProtNLM"/>
    </source>
</evidence>
<sequence length="295" mass="32652">MAATMAATKTPQTPQTPKTPKASTRAGRIRIGVGGWNFAPWQGTFYPQKWPKRRELEYASQHLTSIEINSTFYGSQKPATFRHWFEETPDDFVFSVKAPRYATHRRVLGEAGESVARFFDSGVLELGKKLGPVNWQFAPTKTFDAEDFEHFLSLLPTSAGAQPIRHALEVRHESFAVPAFVALARKYGMAIVLAGDARFPCIPDVTAPFVYARLMGTQARYKLGYAPKAVAEWVERARTFARGEIPGDLETVDGAPPDAAQRDVFFYVISGFKERNPAAAMAMIETLTKADGEGA</sequence>
<dbReference type="InterPro" id="IPR036520">
    <property type="entry name" value="UPF0759_sf"/>
</dbReference>
<dbReference type="RefSeq" id="WP_241014119.1">
    <property type="nucleotide sequence ID" value="NZ_CABPSC010000020.1"/>
</dbReference>
<dbReference type="PANTHER" id="PTHR30348:SF4">
    <property type="entry name" value="DUF72 DOMAIN-CONTAINING PROTEIN"/>
    <property type="match status" value="1"/>
</dbReference>
<evidence type="ECO:0000313" key="3">
    <source>
        <dbReference type="Proteomes" id="UP000367825"/>
    </source>
</evidence>
<gene>
    <name evidence="2" type="ORF">PNO31109_04057</name>
</gene>
<accession>A0A5E4XS17</accession>
<dbReference type="InterPro" id="IPR002763">
    <property type="entry name" value="DUF72"/>
</dbReference>
<name>A0A5E4XS17_9BURK</name>
<feature type="region of interest" description="Disordered" evidence="1">
    <location>
        <begin position="1"/>
        <end position="26"/>
    </location>
</feature>
<reference evidence="2 3" key="1">
    <citation type="submission" date="2019-08" db="EMBL/GenBank/DDBJ databases">
        <authorList>
            <person name="Peeters C."/>
        </authorList>
    </citation>
    <scope>NUCLEOTIDE SEQUENCE [LARGE SCALE GENOMIC DNA]</scope>
    <source>
        <strain evidence="2 3">LMG 31109</strain>
    </source>
</reference>
<dbReference type="Pfam" id="PF01904">
    <property type="entry name" value="DUF72"/>
    <property type="match status" value="1"/>
</dbReference>
<feature type="compositionally biased region" description="Low complexity" evidence="1">
    <location>
        <begin position="1"/>
        <end position="22"/>
    </location>
</feature>
<keyword evidence="3" id="KW-1185">Reference proteome</keyword>
<dbReference type="AlphaFoldDB" id="A0A5E4XS17"/>
<organism evidence="2 3">
    <name type="scientific">Pandoraea nosoerga</name>
    <dbReference type="NCBI Taxonomy" id="2508296"/>
    <lineage>
        <taxon>Bacteria</taxon>
        <taxon>Pseudomonadati</taxon>
        <taxon>Pseudomonadota</taxon>
        <taxon>Betaproteobacteria</taxon>
        <taxon>Burkholderiales</taxon>
        <taxon>Burkholderiaceae</taxon>
        <taxon>Pandoraea</taxon>
    </lineage>
</organism>
<dbReference type="PANTHER" id="PTHR30348">
    <property type="entry name" value="UNCHARACTERIZED PROTEIN YECE"/>
    <property type="match status" value="1"/>
</dbReference>
<evidence type="ECO:0000313" key="2">
    <source>
        <dbReference type="EMBL" id="VVE39130.1"/>
    </source>
</evidence>
<dbReference type="Proteomes" id="UP000367825">
    <property type="component" value="Unassembled WGS sequence"/>
</dbReference>
<dbReference type="EMBL" id="CABPSC010000020">
    <property type="protein sequence ID" value="VVE39130.1"/>
    <property type="molecule type" value="Genomic_DNA"/>
</dbReference>
<dbReference type="Gene3D" id="3.20.20.410">
    <property type="entry name" value="Protein of unknown function UPF0759"/>
    <property type="match status" value="1"/>
</dbReference>
<dbReference type="SUPFAM" id="SSF117396">
    <property type="entry name" value="TM1631-like"/>
    <property type="match status" value="1"/>
</dbReference>